<name>A0A0W8F7K6_9ZZZZ</name>
<organism evidence="1">
    <name type="scientific">hydrocarbon metagenome</name>
    <dbReference type="NCBI Taxonomy" id="938273"/>
    <lineage>
        <taxon>unclassified sequences</taxon>
        <taxon>metagenomes</taxon>
        <taxon>ecological metagenomes</taxon>
    </lineage>
</organism>
<evidence type="ECO:0000313" key="1">
    <source>
        <dbReference type="EMBL" id="KUG16874.1"/>
    </source>
</evidence>
<dbReference type="EMBL" id="LNQE01001477">
    <property type="protein sequence ID" value="KUG16874.1"/>
    <property type="molecule type" value="Genomic_DNA"/>
</dbReference>
<accession>A0A0W8F7K6</accession>
<gene>
    <name evidence="1" type="ORF">ASZ90_013452</name>
</gene>
<comment type="caution">
    <text evidence="1">The sequence shown here is derived from an EMBL/GenBank/DDBJ whole genome shotgun (WGS) entry which is preliminary data.</text>
</comment>
<protein>
    <submittedName>
        <fullName evidence="1">Uncharacterized protein</fullName>
    </submittedName>
</protein>
<dbReference type="AlphaFoldDB" id="A0A0W8F7K6"/>
<reference evidence="1" key="1">
    <citation type="journal article" date="2015" name="Proc. Natl. Acad. Sci. U.S.A.">
        <title>Networks of energetic and metabolic interactions define dynamics in microbial communities.</title>
        <authorList>
            <person name="Embree M."/>
            <person name="Liu J.K."/>
            <person name="Al-Bassam M.M."/>
            <person name="Zengler K."/>
        </authorList>
    </citation>
    <scope>NUCLEOTIDE SEQUENCE</scope>
</reference>
<proteinExistence type="predicted"/>
<sequence>MGMRDWSAFRDLKNKGFAGYESLFFEFYANLLLRAYNF</sequence>